<dbReference type="EMBL" id="AP009049">
    <property type="protein sequence ID" value="BAH07092.1"/>
    <property type="molecule type" value="Genomic_DNA"/>
</dbReference>
<dbReference type="Proteomes" id="UP000007969">
    <property type="component" value="Chromosome"/>
</dbReference>
<reference evidence="3" key="1">
    <citation type="submission" date="2005-09" db="EMBL/GenBank/DDBJ databases">
        <title>Complete genome sequence of Clostridium kluyveri and comparative genomics of Clostridia species.</title>
        <authorList>
            <person name="Inui M."/>
            <person name="Nonaka H."/>
            <person name="Shinoda Y."/>
            <person name="Ikenaga Y."/>
            <person name="Abe M."/>
            <person name="Naito K."/>
            <person name="Vertes A.A."/>
            <person name="Yukawa H."/>
        </authorList>
    </citation>
    <scope>NUCLEOTIDE SEQUENCE [LARGE SCALE GENOMIC DNA]</scope>
    <source>
        <strain evidence="3">NBRC 12016</strain>
    </source>
</reference>
<dbReference type="KEGG" id="ckr:CKR_2041"/>
<feature type="transmembrane region" description="Helical" evidence="1">
    <location>
        <begin position="171"/>
        <end position="192"/>
    </location>
</feature>
<evidence type="ECO:0000313" key="3">
    <source>
        <dbReference type="Proteomes" id="UP000007969"/>
    </source>
</evidence>
<feature type="transmembrane region" description="Helical" evidence="1">
    <location>
        <begin position="229"/>
        <end position="247"/>
    </location>
</feature>
<dbReference type="AlphaFoldDB" id="B9E3L7"/>
<gene>
    <name evidence="2" type="ordered locus">CKR_2041</name>
</gene>
<organism evidence="2 3">
    <name type="scientific">Clostridium kluyveri (strain NBRC 12016)</name>
    <dbReference type="NCBI Taxonomy" id="583346"/>
    <lineage>
        <taxon>Bacteria</taxon>
        <taxon>Bacillati</taxon>
        <taxon>Bacillota</taxon>
        <taxon>Clostridia</taxon>
        <taxon>Eubacteriales</taxon>
        <taxon>Clostridiaceae</taxon>
        <taxon>Clostridium</taxon>
    </lineage>
</organism>
<keyword evidence="1" id="KW-0472">Membrane</keyword>
<accession>B9E3L7</accession>
<protein>
    <recommendedName>
        <fullName evidence="4">ABC transporter permease</fullName>
    </recommendedName>
</protein>
<feature type="transmembrane region" description="Helical" evidence="1">
    <location>
        <begin position="101"/>
        <end position="122"/>
    </location>
</feature>
<feature type="transmembrane region" description="Helical" evidence="1">
    <location>
        <begin position="142"/>
        <end position="164"/>
    </location>
</feature>
<evidence type="ECO:0008006" key="4">
    <source>
        <dbReference type="Google" id="ProtNLM"/>
    </source>
</evidence>
<evidence type="ECO:0000256" key="1">
    <source>
        <dbReference type="SAM" id="Phobius"/>
    </source>
</evidence>
<evidence type="ECO:0000313" key="2">
    <source>
        <dbReference type="EMBL" id="BAH07092.1"/>
    </source>
</evidence>
<name>B9E3L7_CLOK1</name>
<proteinExistence type="predicted"/>
<keyword evidence="1" id="KW-0812">Transmembrane</keyword>
<sequence length="253" mass="28449">MMRMLNLIRSEFYRLIRSKPYYGLIIVSTFLVMAAAGVLQHFRFKEPTFPYGTRMFYYSNVLGMPTLIIILCLLVILILTRKSKTKMCAAVSFGHSRQAVFWAKLITLSFGVIIMGTIILSVTILSGNVIFDLANNSTLGQFLIAFSNIFPIVASSFILGYVLAVNGVSEILNLLILLFIYRILGVSINTLVGRVSALKTISKWTPATLFDNNLVHYMSNNVYFDVKCWVLGLMIIFISLIIGQTIFKKKDLA</sequence>
<dbReference type="HOGENOM" id="CLU_097464_0_0_9"/>
<feature type="transmembrane region" description="Helical" evidence="1">
    <location>
        <begin position="21"/>
        <end position="42"/>
    </location>
</feature>
<keyword evidence="1" id="KW-1133">Transmembrane helix</keyword>
<feature type="transmembrane region" description="Helical" evidence="1">
    <location>
        <begin position="62"/>
        <end position="80"/>
    </location>
</feature>